<protein>
    <submittedName>
        <fullName evidence="1">Uncharacterized protein</fullName>
    </submittedName>
</protein>
<proteinExistence type="predicted"/>
<sequence length="221" mass="24610">MAGRQQLRHSKLRVRHGQPALNAANMDSLQCMQLPLSTVRSQAFLAGATFDGVKAADLARRFRTYDGWLPPAVANRLAEHGHLDELRRLAERGDWCCADRLTRTLFERHEPEAAMQVLRPFVETGWWQAVEVLVDFHDRRGETDAAIALARGALDKGSPHGIERLAVLLARRGRVDEAVVLLRPYAGEHVVLTALIELTEGHGYDGDLTALVRKQIEADSP</sequence>
<dbReference type="EMBL" id="BAABAT010000044">
    <property type="protein sequence ID" value="GAA4261238.1"/>
    <property type="molecule type" value="Genomic_DNA"/>
</dbReference>
<name>A0ABP8DQC6_9ACTN</name>
<dbReference type="Gene3D" id="1.25.40.10">
    <property type="entry name" value="Tetratricopeptide repeat domain"/>
    <property type="match status" value="1"/>
</dbReference>
<reference evidence="2" key="1">
    <citation type="journal article" date="2019" name="Int. J. Syst. Evol. Microbiol.">
        <title>The Global Catalogue of Microorganisms (GCM) 10K type strain sequencing project: providing services to taxonomists for standard genome sequencing and annotation.</title>
        <authorList>
            <consortium name="The Broad Institute Genomics Platform"/>
            <consortium name="The Broad Institute Genome Sequencing Center for Infectious Disease"/>
            <person name="Wu L."/>
            <person name="Ma J."/>
        </authorList>
    </citation>
    <scope>NUCLEOTIDE SEQUENCE [LARGE SCALE GENOMIC DNA]</scope>
    <source>
        <strain evidence="2">JCM 17441</strain>
    </source>
</reference>
<evidence type="ECO:0000313" key="1">
    <source>
        <dbReference type="EMBL" id="GAA4261238.1"/>
    </source>
</evidence>
<gene>
    <name evidence="1" type="ORF">GCM10022255_093100</name>
</gene>
<evidence type="ECO:0000313" key="2">
    <source>
        <dbReference type="Proteomes" id="UP001500620"/>
    </source>
</evidence>
<organism evidence="1 2">
    <name type="scientific">Dactylosporangium darangshiense</name>
    <dbReference type="NCBI Taxonomy" id="579108"/>
    <lineage>
        <taxon>Bacteria</taxon>
        <taxon>Bacillati</taxon>
        <taxon>Actinomycetota</taxon>
        <taxon>Actinomycetes</taxon>
        <taxon>Micromonosporales</taxon>
        <taxon>Micromonosporaceae</taxon>
        <taxon>Dactylosporangium</taxon>
    </lineage>
</organism>
<dbReference type="InterPro" id="IPR011990">
    <property type="entry name" value="TPR-like_helical_dom_sf"/>
</dbReference>
<comment type="caution">
    <text evidence="1">The sequence shown here is derived from an EMBL/GenBank/DDBJ whole genome shotgun (WGS) entry which is preliminary data.</text>
</comment>
<dbReference type="Proteomes" id="UP001500620">
    <property type="component" value="Unassembled WGS sequence"/>
</dbReference>
<keyword evidence="2" id="KW-1185">Reference proteome</keyword>
<accession>A0ABP8DQC6</accession>